<dbReference type="CDD" id="cd16031">
    <property type="entry name" value="G6S_like"/>
    <property type="match status" value="1"/>
</dbReference>
<evidence type="ECO:0000313" key="9">
    <source>
        <dbReference type="Proteomes" id="UP000308713"/>
    </source>
</evidence>
<keyword evidence="2 5" id="KW-0732">Signal</keyword>
<keyword evidence="3" id="KW-0378">Hydrolase</keyword>
<dbReference type="Pfam" id="PF16347">
    <property type="entry name" value="SGSH_C"/>
    <property type="match status" value="1"/>
</dbReference>
<keyword evidence="9" id="KW-1185">Reference proteome</keyword>
<dbReference type="PROSITE" id="PS00149">
    <property type="entry name" value="SULFATASE_2"/>
    <property type="match status" value="1"/>
</dbReference>
<proteinExistence type="inferred from homology"/>
<dbReference type="Proteomes" id="UP000308713">
    <property type="component" value="Unassembled WGS sequence"/>
</dbReference>
<evidence type="ECO:0000256" key="4">
    <source>
        <dbReference type="ARBA" id="ARBA00023180"/>
    </source>
</evidence>
<feature type="domain" description="Sulfatase N-terminal" evidence="6">
    <location>
        <begin position="32"/>
        <end position="409"/>
    </location>
</feature>
<feature type="signal peptide" evidence="5">
    <location>
        <begin position="1"/>
        <end position="22"/>
    </location>
</feature>
<dbReference type="Pfam" id="PF00884">
    <property type="entry name" value="Sulfatase"/>
    <property type="match status" value="1"/>
</dbReference>
<feature type="domain" description="N-sulphoglucosamine sulphohydrolase C-terminal" evidence="7">
    <location>
        <begin position="497"/>
        <end position="536"/>
    </location>
</feature>
<dbReference type="PANTHER" id="PTHR43108">
    <property type="entry name" value="N-ACETYLGLUCOSAMINE-6-SULFATASE FAMILY MEMBER"/>
    <property type="match status" value="1"/>
</dbReference>
<accession>A0A5C4SQK6</accession>
<dbReference type="InterPro" id="IPR000917">
    <property type="entry name" value="Sulfatase_N"/>
</dbReference>
<sequence>MTHKLLYFAAVFFTGLSMLSCAQNAQKQSKQPNVIFIMSDDHTTQAFGIYGSRLAGLNPTPTLDQIAKEGLIFDNCFVTNSICTPSRASIISGQYSQANGVLDLEGEVETNRQYLPMEMKKLGYQTALVGKWHLTHQPNFDYYNIFSQHHQQGSYFDPILTESGVPYKPFAELPGYEGKQYKGHSSDVITDITLEWLKNKRDKDKPFFLVHQFKAPHDDFEYAPRYKEYLEDTFIPEPASLYYNANNGSVATRGKNDSLIHDIGSSVSKRNTIRHMGMRLWSDNYIKHNNPDFDITQADHLEGNAYTSKTYQEYLKRYLRCVKGVDDNVARLVKYLKEEGLYDNTIIVYTGDQGFMLGEHDYIDKRWMYDESMRMPFFVRYPKSIKAGTRTDAIINNTDFAPTLIELAGGTAPEQMQGHSFKHILQTGEEPEGWQQSTYYRYWMHMAHAHANPAHFGIRTKEYKLIFYYGRYWVDTDDPNAEWNKKSWGNRFTMHTPVAWEFYDLKNDPQEMNNAYDNPKYKSVIANLKEQLKAKRLELNEEDGEKFPHIQKVIDAHWND</sequence>
<dbReference type="Gene3D" id="3.40.720.10">
    <property type="entry name" value="Alkaline Phosphatase, subunit A"/>
    <property type="match status" value="1"/>
</dbReference>
<dbReference type="InterPro" id="IPR024607">
    <property type="entry name" value="Sulfatase_CS"/>
</dbReference>
<gene>
    <name evidence="8" type="ORF">FGF67_02855</name>
</gene>
<keyword evidence="4" id="KW-0325">Glycoprotein</keyword>
<dbReference type="PANTHER" id="PTHR43108:SF6">
    <property type="entry name" value="N-SULPHOGLUCOSAMINE SULPHOHYDROLASE"/>
    <property type="match status" value="1"/>
</dbReference>
<dbReference type="PROSITE" id="PS51257">
    <property type="entry name" value="PROKAR_LIPOPROTEIN"/>
    <property type="match status" value="1"/>
</dbReference>
<evidence type="ECO:0000313" key="8">
    <source>
        <dbReference type="EMBL" id="TNJ46588.1"/>
    </source>
</evidence>
<comment type="similarity">
    <text evidence="1">Belongs to the sulfatase family.</text>
</comment>
<dbReference type="AlphaFoldDB" id="A0A5C4SQK6"/>
<dbReference type="SUPFAM" id="SSF53649">
    <property type="entry name" value="Alkaline phosphatase-like"/>
    <property type="match status" value="1"/>
</dbReference>
<dbReference type="OrthoDB" id="9789742at2"/>
<name>A0A5C4SQK6_9FLAO</name>
<dbReference type="RefSeq" id="WP_139694959.1">
    <property type="nucleotide sequence ID" value="NZ_CP074074.1"/>
</dbReference>
<organism evidence="8 9">
    <name type="scientific">Allotamlana fucoidanivorans</name>
    <dbReference type="NCBI Taxonomy" id="2583814"/>
    <lineage>
        <taxon>Bacteria</taxon>
        <taxon>Pseudomonadati</taxon>
        <taxon>Bacteroidota</taxon>
        <taxon>Flavobacteriia</taxon>
        <taxon>Flavobacteriales</taxon>
        <taxon>Flavobacteriaceae</taxon>
        <taxon>Allotamlana</taxon>
    </lineage>
</organism>
<evidence type="ECO:0000256" key="3">
    <source>
        <dbReference type="ARBA" id="ARBA00022801"/>
    </source>
</evidence>
<dbReference type="InterPro" id="IPR017850">
    <property type="entry name" value="Alkaline_phosphatase_core_sf"/>
</dbReference>
<evidence type="ECO:0000256" key="1">
    <source>
        <dbReference type="ARBA" id="ARBA00008779"/>
    </source>
</evidence>
<feature type="chain" id="PRO_5022978575" evidence="5">
    <location>
        <begin position="23"/>
        <end position="560"/>
    </location>
</feature>
<evidence type="ECO:0000256" key="5">
    <source>
        <dbReference type="SAM" id="SignalP"/>
    </source>
</evidence>
<evidence type="ECO:0000259" key="7">
    <source>
        <dbReference type="Pfam" id="PF16347"/>
    </source>
</evidence>
<comment type="caution">
    <text evidence="8">The sequence shown here is derived from an EMBL/GenBank/DDBJ whole genome shotgun (WGS) entry which is preliminary data.</text>
</comment>
<dbReference type="GO" id="GO:0016787">
    <property type="term" value="F:hydrolase activity"/>
    <property type="evidence" value="ECO:0007669"/>
    <property type="project" value="UniProtKB-KW"/>
</dbReference>
<evidence type="ECO:0000259" key="6">
    <source>
        <dbReference type="Pfam" id="PF00884"/>
    </source>
</evidence>
<reference evidence="8 9" key="1">
    <citation type="submission" date="2019-05" db="EMBL/GenBank/DDBJ databases">
        <title>Tamlana fucoidanivorans sp. nov., isolated from the surface of algae collected from Fujian province in China.</title>
        <authorList>
            <person name="Li J."/>
        </authorList>
    </citation>
    <scope>NUCLEOTIDE SEQUENCE [LARGE SCALE GENOMIC DNA]</scope>
    <source>
        <strain evidence="8 9">CW2-9</strain>
    </source>
</reference>
<dbReference type="EMBL" id="VDCS01000002">
    <property type="protein sequence ID" value="TNJ46588.1"/>
    <property type="molecule type" value="Genomic_DNA"/>
</dbReference>
<protein>
    <submittedName>
        <fullName evidence="8">Sulfatase</fullName>
    </submittedName>
</protein>
<evidence type="ECO:0000256" key="2">
    <source>
        <dbReference type="ARBA" id="ARBA00022729"/>
    </source>
</evidence>
<dbReference type="InterPro" id="IPR032506">
    <property type="entry name" value="SGSH_C"/>
</dbReference>